<dbReference type="STRING" id="167879.CPS_0844"/>
<feature type="domain" description="DUF1254" evidence="2">
    <location>
        <begin position="69"/>
        <end position="122"/>
    </location>
</feature>
<gene>
    <name evidence="3" type="ordered locus">CPS_0844</name>
</gene>
<name>Q488C2_COLP3</name>
<dbReference type="HOGENOM" id="CLU_057994_1_0_6"/>
<protein>
    <submittedName>
        <fullName evidence="3">Putative lipoprotein</fullName>
    </submittedName>
</protein>
<dbReference type="AlphaFoldDB" id="Q488C2"/>
<evidence type="ECO:0000259" key="1">
    <source>
        <dbReference type="Pfam" id="PF06742"/>
    </source>
</evidence>
<dbReference type="Proteomes" id="UP000000547">
    <property type="component" value="Chromosome"/>
</dbReference>
<dbReference type="PROSITE" id="PS51257">
    <property type="entry name" value="PROKAR_LIPOPROTEIN"/>
    <property type="match status" value="1"/>
</dbReference>
<dbReference type="InterPro" id="IPR010679">
    <property type="entry name" value="DUF1254"/>
</dbReference>
<dbReference type="SUPFAM" id="SSF160935">
    <property type="entry name" value="VPA0735-like"/>
    <property type="match status" value="1"/>
</dbReference>
<dbReference type="PANTHER" id="PTHR36509">
    <property type="entry name" value="BLL3101 PROTEIN"/>
    <property type="match status" value="1"/>
</dbReference>
<dbReference type="PANTHER" id="PTHR36509:SF2">
    <property type="entry name" value="BLL3101 PROTEIN"/>
    <property type="match status" value="1"/>
</dbReference>
<dbReference type="Gene3D" id="2.60.120.1600">
    <property type="match status" value="1"/>
</dbReference>
<sequence>MRKTLLSLTIVSVLAGCGTISTKSIQSDSVEVATLDSFFNESGSLVTPATYPTDETSHQMLKNQDLVGVNQLLHKRQLTPTDNQPVVRMNRDTYYSFAVVDVSKGATITMPVIPEGKYMSVQPVTEDHRIQAMQYGEGTFDLSTHAGDHLYVVIRLDATFTEAEAKKYQDQMKISANSSRKFTATSVNKVSFDTVEKALKAQMPAIFKRDGVEALTGMFTDPRDQSNKLFSTEKYQVGAAIGWGGAQIVDNIYEVSGNYPSNTCHQATFEDPKNKAFWSITVYDKNGFMFNDLANVSSNTATVNKEGTYTVSFGCGSDAPNNIAIANDTKMFNLGIRHYMPSDKVSKEGYRLLPSVKAKK</sequence>
<reference evidence="3" key="1">
    <citation type="journal article" date="2005" name="Proc. Natl. Acad. Sci. U.S.A.">
        <title>The psychrophilic lifestyle as revealed by the genome sequence of Colwellia psychrerythraea 34H through genomic and proteomic analyses.</title>
        <authorList>
            <person name="Methe B.A."/>
            <person name="Nelson K.E."/>
            <person name="Deming J.W."/>
            <person name="Momen B."/>
            <person name="Melamud E."/>
            <person name="Zhang X."/>
            <person name="Moult J."/>
            <person name="Madupu R."/>
            <person name="Nelson W.C."/>
            <person name="Dodson R.J."/>
            <person name="Brinkac L.M."/>
            <person name="Daugherty S.C."/>
            <person name="Durkin A.S."/>
            <person name="DeBoy R.T."/>
            <person name="Kolonay J.F."/>
            <person name="Sullivan S.A."/>
            <person name="Zhou L."/>
            <person name="Davidsen T.M."/>
            <person name="Wu M."/>
            <person name="Huston A.L."/>
            <person name="Lewis M."/>
            <person name="Weaver B."/>
            <person name="Weidman J.F."/>
            <person name="Khouri H."/>
            <person name="Utterback T.R."/>
            <person name="Feldblyum T.V."/>
            <person name="Fraser C.M."/>
        </authorList>
    </citation>
    <scope>NUCLEOTIDE SEQUENCE [LARGE SCALE GENOMIC DNA]</scope>
    <source>
        <strain evidence="3">34H</strain>
    </source>
</reference>
<dbReference type="KEGG" id="cps:CPS_0844"/>
<dbReference type="EMBL" id="CP000083">
    <property type="protein sequence ID" value="AAZ26433.1"/>
    <property type="molecule type" value="Genomic_DNA"/>
</dbReference>
<organism evidence="3 4">
    <name type="scientific">Colwellia psychrerythraea (strain 34H / ATCC BAA-681)</name>
    <name type="common">Vibrio psychroerythus</name>
    <dbReference type="NCBI Taxonomy" id="167879"/>
    <lineage>
        <taxon>Bacteria</taxon>
        <taxon>Pseudomonadati</taxon>
        <taxon>Pseudomonadota</taxon>
        <taxon>Gammaproteobacteria</taxon>
        <taxon>Alteromonadales</taxon>
        <taxon>Colwelliaceae</taxon>
        <taxon>Colwellia</taxon>
    </lineage>
</organism>
<dbReference type="InterPro" id="IPR010621">
    <property type="entry name" value="DUF1214"/>
</dbReference>
<evidence type="ECO:0000313" key="4">
    <source>
        <dbReference type="Proteomes" id="UP000000547"/>
    </source>
</evidence>
<feature type="domain" description="DUF1214" evidence="1">
    <location>
        <begin position="268"/>
        <end position="342"/>
    </location>
</feature>
<dbReference type="RefSeq" id="WP_011041693.1">
    <property type="nucleotide sequence ID" value="NC_003910.7"/>
</dbReference>
<evidence type="ECO:0000259" key="2">
    <source>
        <dbReference type="Pfam" id="PF06863"/>
    </source>
</evidence>
<accession>Q488C2</accession>
<proteinExistence type="predicted"/>
<dbReference type="Pfam" id="PF06863">
    <property type="entry name" value="DUF1254"/>
    <property type="match status" value="1"/>
</dbReference>
<dbReference type="Pfam" id="PF06742">
    <property type="entry name" value="DUF1214"/>
    <property type="match status" value="1"/>
</dbReference>
<keyword evidence="3" id="KW-0449">Lipoprotein</keyword>
<evidence type="ECO:0000313" key="3">
    <source>
        <dbReference type="EMBL" id="AAZ26433.1"/>
    </source>
</evidence>